<accession>A0A0C3EDY4</accession>
<feature type="region of interest" description="Disordered" evidence="1">
    <location>
        <begin position="16"/>
        <end position="46"/>
    </location>
</feature>
<evidence type="ECO:0000313" key="3">
    <source>
        <dbReference type="Proteomes" id="UP000053989"/>
    </source>
</evidence>
<organism evidence="2 3">
    <name type="scientific">Scleroderma citrinum Foug A</name>
    <dbReference type="NCBI Taxonomy" id="1036808"/>
    <lineage>
        <taxon>Eukaryota</taxon>
        <taxon>Fungi</taxon>
        <taxon>Dikarya</taxon>
        <taxon>Basidiomycota</taxon>
        <taxon>Agaricomycotina</taxon>
        <taxon>Agaricomycetes</taxon>
        <taxon>Agaricomycetidae</taxon>
        <taxon>Boletales</taxon>
        <taxon>Sclerodermatineae</taxon>
        <taxon>Sclerodermataceae</taxon>
        <taxon>Scleroderma</taxon>
    </lineage>
</organism>
<dbReference type="EMBL" id="KN822017">
    <property type="protein sequence ID" value="KIM66544.1"/>
    <property type="molecule type" value="Genomic_DNA"/>
</dbReference>
<feature type="region of interest" description="Disordered" evidence="1">
    <location>
        <begin position="103"/>
        <end position="131"/>
    </location>
</feature>
<dbReference type="Proteomes" id="UP000053989">
    <property type="component" value="Unassembled WGS sequence"/>
</dbReference>
<protein>
    <recommendedName>
        <fullName evidence="4">Protein kinase domain-containing protein</fullName>
    </recommendedName>
</protein>
<evidence type="ECO:0000313" key="2">
    <source>
        <dbReference type="EMBL" id="KIM66544.1"/>
    </source>
</evidence>
<evidence type="ECO:0000256" key="1">
    <source>
        <dbReference type="SAM" id="MobiDB-lite"/>
    </source>
</evidence>
<gene>
    <name evidence="2" type="ORF">SCLCIDRAFT_328659</name>
</gene>
<dbReference type="HOGENOM" id="CLU_013665_0_0_1"/>
<dbReference type="OrthoDB" id="5327923at2759"/>
<keyword evidence="3" id="KW-1185">Reference proteome</keyword>
<feature type="region of interest" description="Disordered" evidence="1">
    <location>
        <begin position="480"/>
        <end position="506"/>
    </location>
</feature>
<sequence>MTLEFLNTNTAVKRSEKEYCSGSVVSAAKDTPSAHPQPERASPEPKWRYSVKLPASIHGSSLAEDTLGNKESKNIITPSTDLHAVPPHIATAIGSKKRIPFRAWPRDRNGKPLPDLSRSNSSQVRGKEAPNGIRNWGATLYDFYHVEPSPDAPNRSVVASGSLTAASMRQIGELDAAIDELEWADREEDPRELSETDTQKLIEAHECRVHTGMYNHFSAVDEVRALAIASRDKQQPLGEKDVDVDLQSAAKEDSNVVASTPTDKRNGIASVLMQGRPVPSPFHPSHYPAPWPFVPFENPDPPILLRKRLPFHLLPETLYVHDPYNLLSVDRSSDYSDVLPTEWLEKQPKVFKHKLCLTTSVREDVSRARKESEEQKKRHILRVHGFSPTQADSTQDLFTYEVTLPTKPPSLSRVDEAHLYLSPTARLGHGNHSVVYRAELELPRDLFVESTLCNTCVYEELEKELGALKRSGRWQQMLAEAGQRVPEGSNIDNSSDGGTGYETSVPLDPNEELIILQCTNSESKPSPQPPDLSPSGAGGDIPCAIRVDCPRIQWQSASDPSTLCKHRHSTAATPRTATFQVAAKLSQQYDPHVGAEARNYQKFPEHIFQNWSGYNLVPPLRNPVPVNAIVPQFYGYYVPEWDAIGLHAYPYLSPILLLEHCGTQLDPTALSLDDREECASLVLRFNHAGWLHDSVAKRNMLVQKVPASASTSTPKRELSFRLIDFGWSWEEYEGSSEFDHEGQRAQNMCKLNPWD</sequence>
<dbReference type="InParanoid" id="A0A0C3EDY4"/>
<dbReference type="STRING" id="1036808.A0A0C3EDY4"/>
<proteinExistence type="predicted"/>
<evidence type="ECO:0008006" key="4">
    <source>
        <dbReference type="Google" id="ProtNLM"/>
    </source>
</evidence>
<reference evidence="3" key="2">
    <citation type="submission" date="2015-01" db="EMBL/GenBank/DDBJ databases">
        <title>Evolutionary Origins and Diversification of the Mycorrhizal Mutualists.</title>
        <authorList>
            <consortium name="DOE Joint Genome Institute"/>
            <consortium name="Mycorrhizal Genomics Consortium"/>
            <person name="Kohler A."/>
            <person name="Kuo A."/>
            <person name="Nagy L.G."/>
            <person name="Floudas D."/>
            <person name="Copeland A."/>
            <person name="Barry K.W."/>
            <person name="Cichocki N."/>
            <person name="Veneault-Fourrey C."/>
            <person name="LaButti K."/>
            <person name="Lindquist E.A."/>
            <person name="Lipzen A."/>
            <person name="Lundell T."/>
            <person name="Morin E."/>
            <person name="Murat C."/>
            <person name="Riley R."/>
            <person name="Ohm R."/>
            <person name="Sun H."/>
            <person name="Tunlid A."/>
            <person name="Henrissat B."/>
            <person name="Grigoriev I.V."/>
            <person name="Hibbett D.S."/>
            <person name="Martin F."/>
        </authorList>
    </citation>
    <scope>NUCLEOTIDE SEQUENCE [LARGE SCALE GENOMIC DNA]</scope>
    <source>
        <strain evidence="3">Foug A</strain>
    </source>
</reference>
<name>A0A0C3EDY4_9AGAM</name>
<dbReference type="AlphaFoldDB" id="A0A0C3EDY4"/>
<feature type="compositionally biased region" description="Basic and acidic residues" evidence="1">
    <location>
        <begin position="37"/>
        <end position="46"/>
    </location>
</feature>
<reference evidence="2 3" key="1">
    <citation type="submission" date="2014-04" db="EMBL/GenBank/DDBJ databases">
        <authorList>
            <consortium name="DOE Joint Genome Institute"/>
            <person name="Kuo A."/>
            <person name="Kohler A."/>
            <person name="Nagy L.G."/>
            <person name="Floudas D."/>
            <person name="Copeland A."/>
            <person name="Barry K.W."/>
            <person name="Cichocki N."/>
            <person name="Veneault-Fourrey C."/>
            <person name="LaButti K."/>
            <person name="Lindquist E.A."/>
            <person name="Lipzen A."/>
            <person name="Lundell T."/>
            <person name="Morin E."/>
            <person name="Murat C."/>
            <person name="Sun H."/>
            <person name="Tunlid A."/>
            <person name="Henrissat B."/>
            <person name="Grigoriev I.V."/>
            <person name="Hibbett D.S."/>
            <person name="Martin F."/>
            <person name="Nordberg H.P."/>
            <person name="Cantor M.N."/>
            <person name="Hua S.X."/>
        </authorList>
    </citation>
    <scope>NUCLEOTIDE SEQUENCE [LARGE SCALE GENOMIC DNA]</scope>
    <source>
        <strain evidence="2 3">Foug A</strain>
    </source>
</reference>